<evidence type="ECO:0000256" key="1">
    <source>
        <dbReference type="SAM" id="MobiDB-lite"/>
    </source>
</evidence>
<organism evidence="2 3">
    <name type="scientific">Rickenella mellea</name>
    <dbReference type="NCBI Taxonomy" id="50990"/>
    <lineage>
        <taxon>Eukaryota</taxon>
        <taxon>Fungi</taxon>
        <taxon>Dikarya</taxon>
        <taxon>Basidiomycota</taxon>
        <taxon>Agaricomycotina</taxon>
        <taxon>Agaricomycetes</taxon>
        <taxon>Hymenochaetales</taxon>
        <taxon>Rickenellaceae</taxon>
        <taxon>Rickenella</taxon>
    </lineage>
</organism>
<sequence>MSFRSADSQATQFECPPPSSFPDGSYEIITQASRLTSRYVTSLFKIDRQESPSTSQVFEDLNSQRAEIDDLDVQIRVAHMQIEILRLALKNSEKNLSSLILKRDHRLKISKRLTEGTCRVQLPNEILLTIFKFVYDSWQSSHLCVAPLEDLEMSMHMFLRYHTPGEVRAVDVRNRETILIRSAMSEYTTKCFDRLLEENIGLDIVIPTSSSWPDYSPGSGDKLELVLRVSSRWIGLTIQNESDTRTYDMLSRCKDVLPRIKYLSIDCHELSSAGIPLNYPWWTRENATSGSVQLRAATIPYRYIPMSGGLLEHIVDMTLIINKM</sequence>
<dbReference type="EMBL" id="ML170238">
    <property type="protein sequence ID" value="TDL16634.1"/>
    <property type="molecule type" value="Genomic_DNA"/>
</dbReference>
<dbReference type="AlphaFoldDB" id="A0A4Y7PMJ5"/>
<reference evidence="2 3" key="1">
    <citation type="submission" date="2018-06" db="EMBL/GenBank/DDBJ databases">
        <title>A transcriptomic atlas of mushroom development highlights an independent origin of complex multicellularity.</title>
        <authorList>
            <consortium name="DOE Joint Genome Institute"/>
            <person name="Krizsan K."/>
            <person name="Almasi E."/>
            <person name="Merenyi Z."/>
            <person name="Sahu N."/>
            <person name="Viragh M."/>
            <person name="Koszo T."/>
            <person name="Mondo S."/>
            <person name="Kiss B."/>
            <person name="Balint B."/>
            <person name="Kues U."/>
            <person name="Barry K."/>
            <person name="Hegedus J.C."/>
            <person name="Henrissat B."/>
            <person name="Johnson J."/>
            <person name="Lipzen A."/>
            <person name="Ohm R."/>
            <person name="Nagy I."/>
            <person name="Pangilinan J."/>
            <person name="Yan J."/>
            <person name="Xiong Y."/>
            <person name="Grigoriev I.V."/>
            <person name="Hibbett D.S."/>
            <person name="Nagy L.G."/>
        </authorList>
    </citation>
    <scope>NUCLEOTIDE SEQUENCE [LARGE SCALE GENOMIC DNA]</scope>
    <source>
        <strain evidence="2 3">SZMC22713</strain>
    </source>
</reference>
<gene>
    <name evidence="2" type="ORF">BD410DRAFT_901905</name>
</gene>
<dbReference type="Proteomes" id="UP000294933">
    <property type="component" value="Unassembled WGS sequence"/>
</dbReference>
<feature type="region of interest" description="Disordered" evidence="1">
    <location>
        <begin position="1"/>
        <end position="22"/>
    </location>
</feature>
<name>A0A4Y7PMJ5_9AGAM</name>
<protein>
    <submittedName>
        <fullName evidence="2">Uncharacterized protein</fullName>
    </submittedName>
</protein>
<evidence type="ECO:0000313" key="2">
    <source>
        <dbReference type="EMBL" id="TDL16634.1"/>
    </source>
</evidence>
<accession>A0A4Y7PMJ5</accession>
<proteinExistence type="predicted"/>
<evidence type="ECO:0000313" key="3">
    <source>
        <dbReference type="Proteomes" id="UP000294933"/>
    </source>
</evidence>
<feature type="compositionally biased region" description="Polar residues" evidence="1">
    <location>
        <begin position="1"/>
        <end position="12"/>
    </location>
</feature>
<keyword evidence="3" id="KW-1185">Reference proteome</keyword>
<dbReference type="VEuPathDB" id="FungiDB:BD410DRAFT_901905"/>